<evidence type="ECO:0000313" key="2">
    <source>
        <dbReference type="EMBL" id="AHG93317.1"/>
    </source>
</evidence>
<dbReference type="AlphaFoldDB" id="W0RS86"/>
<keyword evidence="1" id="KW-0175">Coiled coil</keyword>
<proteinExistence type="predicted"/>
<evidence type="ECO:0000313" key="3">
    <source>
        <dbReference type="Proteomes" id="UP000019151"/>
    </source>
</evidence>
<sequence length="235" mass="24416">MLLQLLSVALLGAPREASADTVPAVAARVPPAAVVHIASDDGLGELGVFTALGAELRLEAAGPARAGKSGSPAELHVSRRPDSLTALLAARLASGRRLAAVTVELPGPSDTLRVRLVDVTVTAARLVIPPASDVEAQRVTQEMAVSQAAADRAEAARQLAEAEALAALEPRERTRLVPANALARARDQVQLLDLRLAAARRQLGLVNERAAREAAPTEDITLHAERAEIVSAAGH</sequence>
<organism evidence="2 3">
    <name type="scientific">Gemmatirosa kalamazoonensis</name>
    <dbReference type="NCBI Taxonomy" id="861299"/>
    <lineage>
        <taxon>Bacteria</taxon>
        <taxon>Pseudomonadati</taxon>
        <taxon>Gemmatimonadota</taxon>
        <taxon>Gemmatimonadia</taxon>
        <taxon>Gemmatimonadales</taxon>
        <taxon>Gemmatimonadaceae</taxon>
        <taxon>Gemmatirosa</taxon>
    </lineage>
</organism>
<gene>
    <name evidence="2" type="ORF">J421_5782</name>
</gene>
<keyword evidence="3" id="KW-1185">Reference proteome</keyword>
<keyword evidence="2" id="KW-0614">Plasmid</keyword>
<accession>W0RS86</accession>
<evidence type="ECO:0000256" key="1">
    <source>
        <dbReference type="SAM" id="Coils"/>
    </source>
</evidence>
<reference evidence="2 3" key="1">
    <citation type="journal article" date="2014" name="Genome Announc.">
        <title>Genome Sequence and Methylome of Soil Bacterium Gemmatirosa kalamazoonensis KBS708T, a Member of the Rarely Cultivated Gemmatimonadetes Phylum.</title>
        <authorList>
            <person name="Debruyn J.M."/>
            <person name="Radosevich M."/>
            <person name="Wommack K.E."/>
            <person name="Polson S.W."/>
            <person name="Hauser L.J."/>
            <person name="Fawaz M.N."/>
            <person name="Korlach J."/>
            <person name="Tsai Y.C."/>
        </authorList>
    </citation>
    <scope>NUCLEOTIDE SEQUENCE [LARGE SCALE GENOMIC DNA]</scope>
    <source>
        <strain evidence="2 3">KBS708</strain>
        <plasmid evidence="3">Plasmid 2</plasmid>
    </source>
</reference>
<dbReference type="InParanoid" id="W0RS86"/>
<dbReference type="EMBL" id="CP007130">
    <property type="protein sequence ID" value="AHG93317.1"/>
    <property type="molecule type" value="Genomic_DNA"/>
</dbReference>
<geneLocation type="plasmid" evidence="2 3">
    <name>2</name>
</geneLocation>
<dbReference type="KEGG" id="gba:J421_5782"/>
<protein>
    <submittedName>
        <fullName evidence="2">Colicin uptake-like protein</fullName>
    </submittedName>
</protein>
<dbReference type="RefSeq" id="WP_025414623.1">
    <property type="nucleotide sequence ID" value="NZ_CP007130.1"/>
</dbReference>
<feature type="coiled-coil region" evidence="1">
    <location>
        <begin position="143"/>
        <end position="202"/>
    </location>
</feature>
<name>W0RS86_9BACT</name>
<dbReference type="Proteomes" id="UP000019151">
    <property type="component" value="Plasmid 2"/>
</dbReference>
<dbReference type="HOGENOM" id="CLU_1178858_0_0_0"/>